<name>A0AAP0ZKW4_9XANT</name>
<accession>A0AAP0ZKW4</accession>
<reference evidence="3 4" key="2">
    <citation type="submission" date="2015-09" db="EMBL/GenBank/DDBJ databases">
        <title>Draft genome sequence of Xanthomonas oryzae pv. USA str. X11-5A.</title>
        <authorList>
            <person name="Knight B.M."/>
            <person name="Roberts D.P."/>
            <person name="Lin D."/>
            <person name="Hari K."/>
            <person name="Fletcher J."/>
            <person name="Melcher U."/>
            <person name="Blagden T."/>
            <person name="Winegar R.A."/>
        </authorList>
    </citation>
    <scope>NUCLEOTIDE SEQUENCE [LARGE SCALE GENOMIC DNA]</scope>
    <source>
        <strain evidence="3 4">X11-5A</strain>
    </source>
</reference>
<feature type="compositionally biased region" description="Polar residues" evidence="1">
    <location>
        <begin position="18"/>
        <end position="28"/>
    </location>
</feature>
<evidence type="ECO:0000259" key="2">
    <source>
        <dbReference type="SMART" id="SM00507"/>
    </source>
</evidence>
<dbReference type="EMBL" id="LHUJ01000245">
    <property type="protein sequence ID" value="KOR42812.1"/>
    <property type="molecule type" value="Genomic_DNA"/>
</dbReference>
<dbReference type="InterPro" id="IPR029471">
    <property type="entry name" value="HNH_5"/>
</dbReference>
<feature type="compositionally biased region" description="Basic and acidic residues" evidence="1">
    <location>
        <begin position="47"/>
        <end position="74"/>
    </location>
</feature>
<feature type="compositionally biased region" description="Basic and acidic residues" evidence="1">
    <location>
        <begin position="29"/>
        <end position="39"/>
    </location>
</feature>
<dbReference type="Proteomes" id="UP000036790">
    <property type="component" value="Unassembled WGS sequence"/>
</dbReference>
<dbReference type="InterPro" id="IPR003615">
    <property type="entry name" value="HNH_nuc"/>
</dbReference>
<gene>
    <name evidence="3" type="ORF">ADT25_13695</name>
</gene>
<feature type="domain" description="HNH nuclease" evidence="2">
    <location>
        <begin position="1"/>
        <end position="58"/>
    </location>
</feature>
<evidence type="ECO:0000256" key="1">
    <source>
        <dbReference type="SAM" id="MobiDB-lite"/>
    </source>
</evidence>
<comment type="caution">
    <text evidence="3">The sequence shown here is derived from an EMBL/GenBank/DDBJ whole genome shotgun (WGS) entry which is preliminary data.</text>
</comment>
<dbReference type="CDD" id="cd00085">
    <property type="entry name" value="HNHc"/>
    <property type="match status" value="1"/>
</dbReference>
<organism evidence="3 4">
    <name type="scientific">Xanthomonas oryzae</name>
    <dbReference type="NCBI Taxonomy" id="347"/>
    <lineage>
        <taxon>Bacteria</taxon>
        <taxon>Pseudomonadati</taxon>
        <taxon>Pseudomonadota</taxon>
        <taxon>Gammaproteobacteria</taxon>
        <taxon>Lysobacterales</taxon>
        <taxon>Lysobacteraceae</taxon>
        <taxon>Xanthomonas</taxon>
    </lineage>
</organism>
<evidence type="ECO:0000313" key="4">
    <source>
        <dbReference type="Proteomes" id="UP000036790"/>
    </source>
</evidence>
<dbReference type="AlphaFoldDB" id="A0AAP0ZKW4"/>
<dbReference type="Pfam" id="PF14279">
    <property type="entry name" value="HNH_5"/>
    <property type="match status" value="1"/>
</dbReference>
<dbReference type="SMART" id="SM00507">
    <property type="entry name" value="HNHc"/>
    <property type="match status" value="1"/>
</dbReference>
<dbReference type="Gene3D" id="1.10.30.50">
    <property type="match status" value="1"/>
</dbReference>
<feature type="region of interest" description="Disordered" evidence="1">
    <location>
        <begin position="1"/>
        <end position="74"/>
    </location>
</feature>
<proteinExistence type="predicted"/>
<sequence>MPEQKAGKEGIPCAYCGTPTTNKPGQPNSRERDHIDPKSRGGNNSQENERDSCRTCNREKGSRNPDEWESRGGR</sequence>
<reference evidence="3 4" key="1">
    <citation type="submission" date="2015-07" db="EMBL/GenBank/DDBJ databases">
        <authorList>
            <consortium name="Consortium for Microbial Forensics and Genomics (microFORGE)"/>
            <person name="Knight B.M."/>
            <person name="Roberts D.P."/>
            <person name="Lin D."/>
            <person name="Hari K."/>
            <person name="Fletcher J."/>
            <person name="Melcher U."/>
            <person name="Blagden T."/>
            <person name="Winegar R.A."/>
        </authorList>
    </citation>
    <scope>NUCLEOTIDE SEQUENCE [LARGE SCALE GENOMIC DNA]</scope>
    <source>
        <strain evidence="3 4">X11-5A</strain>
    </source>
</reference>
<protein>
    <recommendedName>
        <fullName evidence="2">HNH nuclease domain-containing protein</fullName>
    </recommendedName>
</protein>
<evidence type="ECO:0000313" key="3">
    <source>
        <dbReference type="EMBL" id="KOR42812.1"/>
    </source>
</evidence>